<feature type="transmembrane region" description="Helical" evidence="6">
    <location>
        <begin position="44"/>
        <end position="62"/>
    </location>
</feature>
<feature type="transmembrane region" description="Helical" evidence="6">
    <location>
        <begin position="130"/>
        <end position="152"/>
    </location>
</feature>
<dbReference type="InterPro" id="IPR036259">
    <property type="entry name" value="MFS_trans_sf"/>
</dbReference>
<comment type="subcellular location">
    <subcellularLocation>
        <location evidence="1">Cell membrane</location>
        <topology evidence="1">Multi-pass membrane protein</topology>
    </subcellularLocation>
</comment>
<dbReference type="Proteomes" id="UP001601521">
    <property type="component" value="Unassembled WGS sequence"/>
</dbReference>
<accession>A0ABW6NI68</accession>
<feature type="transmembrane region" description="Helical" evidence="6">
    <location>
        <begin position="325"/>
        <end position="346"/>
    </location>
</feature>
<feature type="transmembrane region" description="Helical" evidence="6">
    <location>
        <begin position="272"/>
        <end position="293"/>
    </location>
</feature>
<feature type="transmembrane region" description="Helical" evidence="6">
    <location>
        <begin position="74"/>
        <end position="92"/>
    </location>
</feature>
<keyword evidence="9" id="KW-1185">Reference proteome</keyword>
<evidence type="ECO:0000256" key="4">
    <source>
        <dbReference type="ARBA" id="ARBA00023136"/>
    </source>
</evidence>
<evidence type="ECO:0000313" key="9">
    <source>
        <dbReference type="Proteomes" id="UP001601521"/>
    </source>
</evidence>
<evidence type="ECO:0000256" key="3">
    <source>
        <dbReference type="ARBA" id="ARBA00022989"/>
    </source>
</evidence>
<reference evidence="8 9" key="1">
    <citation type="submission" date="2024-10" db="EMBL/GenBank/DDBJ databases">
        <title>The Natural Products Discovery Center: Release of the First 8490 Sequenced Strains for Exploring Actinobacteria Biosynthetic Diversity.</title>
        <authorList>
            <person name="Kalkreuter E."/>
            <person name="Kautsar S.A."/>
            <person name="Yang D."/>
            <person name="Bader C.D."/>
            <person name="Teijaro C.N."/>
            <person name="Fluegel L."/>
            <person name="Davis C.M."/>
            <person name="Simpson J.R."/>
            <person name="Lauterbach L."/>
            <person name="Steele A.D."/>
            <person name="Gui C."/>
            <person name="Meng S."/>
            <person name="Li G."/>
            <person name="Viehrig K."/>
            <person name="Ye F."/>
            <person name="Su P."/>
            <person name="Kiefer A.F."/>
            <person name="Nichols A."/>
            <person name="Cepeda A.J."/>
            <person name="Yan W."/>
            <person name="Fan B."/>
            <person name="Jiang Y."/>
            <person name="Adhikari A."/>
            <person name="Zheng C.-J."/>
            <person name="Schuster L."/>
            <person name="Cowan T.M."/>
            <person name="Smanski M.J."/>
            <person name="Chevrette M.G."/>
            <person name="De Carvalho L.P.S."/>
            <person name="Shen B."/>
        </authorList>
    </citation>
    <scope>NUCLEOTIDE SEQUENCE [LARGE SCALE GENOMIC DNA]</scope>
    <source>
        <strain evidence="8 9">NPDC004550</strain>
    </source>
</reference>
<name>A0ABW6NI68_9NOCA</name>
<dbReference type="RefSeq" id="WP_387251622.1">
    <property type="nucleotide sequence ID" value="NZ_JBIALX010000005.1"/>
</dbReference>
<dbReference type="PROSITE" id="PS00216">
    <property type="entry name" value="SUGAR_TRANSPORT_1"/>
    <property type="match status" value="1"/>
</dbReference>
<dbReference type="PANTHER" id="PTHR23508">
    <property type="entry name" value="CARBOXYLIC ACID TRANSPORTER PROTEIN HOMOLOG"/>
    <property type="match status" value="1"/>
</dbReference>
<feature type="region of interest" description="Disordered" evidence="5">
    <location>
        <begin position="413"/>
        <end position="435"/>
    </location>
</feature>
<proteinExistence type="predicted"/>
<feature type="transmembrane region" description="Helical" evidence="6">
    <location>
        <begin position="235"/>
        <end position="252"/>
    </location>
</feature>
<evidence type="ECO:0000256" key="2">
    <source>
        <dbReference type="ARBA" id="ARBA00022692"/>
    </source>
</evidence>
<keyword evidence="3 6" id="KW-1133">Transmembrane helix</keyword>
<keyword evidence="2 6" id="KW-0812">Transmembrane</keyword>
<dbReference type="Gene3D" id="1.20.1250.20">
    <property type="entry name" value="MFS general substrate transporter like domains"/>
    <property type="match status" value="1"/>
</dbReference>
<feature type="transmembrane region" description="Helical" evidence="6">
    <location>
        <begin position="98"/>
        <end position="118"/>
    </location>
</feature>
<feature type="transmembrane region" description="Helical" evidence="6">
    <location>
        <begin position="388"/>
        <end position="408"/>
    </location>
</feature>
<dbReference type="PANTHER" id="PTHR23508:SF10">
    <property type="entry name" value="CARBOXYLIC ACID TRANSPORTER PROTEIN HOMOLOG"/>
    <property type="match status" value="1"/>
</dbReference>
<dbReference type="Pfam" id="PF07690">
    <property type="entry name" value="MFS_1"/>
    <property type="match status" value="1"/>
</dbReference>
<evidence type="ECO:0000256" key="1">
    <source>
        <dbReference type="ARBA" id="ARBA00004651"/>
    </source>
</evidence>
<evidence type="ECO:0000256" key="6">
    <source>
        <dbReference type="SAM" id="Phobius"/>
    </source>
</evidence>
<comment type="caution">
    <text evidence="8">The sequence shown here is derived from an EMBL/GenBank/DDBJ whole genome shotgun (WGS) entry which is preliminary data.</text>
</comment>
<dbReference type="InterPro" id="IPR011701">
    <property type="entry name" value="MFS"/>
</dbReference>
<sequence length="435" mass="44656">MNMRQFAVVILCMFLNMLDGFDLFIVGFALPHIPSGFATSGQKGLVISLALIGMGVGAVALARLADRFGRRSTVLAGIVLNIIGLAASALAINYQMLMAGRFVTGLGVGTISVVIVVIAQESSLPRYRNLSTGIVMLGFPLGSTVAGLGGAWVLSLTGHAWQSLFWFGAVLGAIGFVIGWLAVPESAAFLAKRAGNPGDLTIGATVTAADDRIRGADALDDNDTRLLGRGLRRKTLLLTTGYGMVSAAYYFVGTWTPQLITDATDDAGAGSVAGIVVSVGTLVGAVTFALLGLHFAAVRMVWIFLVTAMVSLAAFALLLPHLLAYAFAGMLGMTVFAAMSGYTAMIPAGYPVLARAKGYGAMLGVGRVGAMLAPIIAGYALAAVTPKTLYLLALVPLGITVATALALLGKTSAPEPGSDSSAGELGREPGAVQRG</sequence>
<gene>
    <name evidence="8" type="ORF">ACFYTH_15455</name>
</gene>
<feature type="domain" description="Major facilitator superfamily (MFS) profile" evidence="7">
    <location>
        <begin position="8"/>
        <end position="412"/>
    </location>
</feature>
<feature type="transmembrane region" description="Helical" evidence="6">
    <location>
        <begin position="300"/>
        <end position="319"/>
    </location>
</feature>
<feature type="transmembrane region" description="Helical" evidence="6">
    <location>
        <begin position="164"/>
        <end position="183"/>
    </location>
</feature>
<dbReference type="InterPro" id="IPR005829">
    <property type="entry name" value="Sugar_transporter_CS"/>
</dbReference>
<dbReference type="SUPFAM" id="SSF103473">
    <property type="entry name" value="MFS general substrate transporter"/>
    <property type="match status" value="1"/>
</dbReference>
<dbReference type="PROSITE" id="PS50850">
    <property type="entry name" value="MFS"/>
    <property type="match status" value="1"/>
</dbReference>
<protein>
    <submittedName>
        <fullName evidence="8">MFS transporter</fullName>
    </submittedName>
</protein>
<organism evidence="8 9">
    <name type="scientific">Nocardia africana</name>
    <dbReference type="NCBI Taxonomy" id="134964"/>
    <lineage>
        <taxon>Bacteria</taxon>
        <taxon>Bacillati</taxon>
        <taxon>Actinomycetota</taxon>
        <taxon>Actinomycetes</taxon>
        <taxon>Mycobacteriales</taxon>
        <taxon>Nocardiaceae</taxon>
        <taxon>Nocardia</taxon>
    </lineage>
</organism>
<keyword evidence="4 6" id="KW-0472">Membrane</keyword>
<dbReference type="EMBL" id="JBIALX010000005">
    <property type="protein sequence ID" value="MFF0454758.1"/>
    <property type="molecule type" value="Genomic_DNA"/>
</dbReference>
<dbReference type="InterPro" id="IPR020846">
    <property type="entry name" value="MFS_dom"/>
</dbReference>
<feature type="transmembrane region" description="Helical" evidence="6">
    <location>
        <begin position="358"/>
        <end position="382"/>
    </location>
</feature>
<evidence type="ECO:0000259" key="7">
    <source>
        <dbReference type="PROSITE" id="PS50850"/>
    </source>
</evidence>
<evidence type="ECO:0000313" key="8">
    <source>
        <dbReference type="EMBL" id="MFF0454758.1"/>
    </source>
</evidence>
<dbReference type="PROSITE" id="PS00217">
    <property type="entry name" value="SUGAR_TRANSPORT_2"/>
    <property type="match status" value="1"/>
</dbReference>
<evidence type="ECO:0000256" key="5">
    <source>
        <dbReference type="SAM" id="MobiDB-lite"/>
    </source>
</evidence>